<dbReference type="VEuPathDB" id="ToxoDB:BESB_079970"/>
<dbReference type="Proteomes" id="UP000224006">
    <property type="component" value="Chromosome VII"/>
</dbReference>
<reference evidence="3 4" key="1">
    <citation type="submission" date="2017-09" db="EMBL/GenBank/DDBJ databases">
        <title>Genome sequencing of Besnoitia besnoiti strain Bb-Ger1.</title>
        <authorList>
            <person name="Schares G."/>
            <person name="Venepally P."/>
            <person name="Lorenzi H.A."/>
        </authorList>
    </citation>
    <scope>NUCLEOTIDE SEQUENCE [LARGE SCALE GENOMIC DNA]</scope>
    <source>
        <strain evidence="3 4">Bb-Ger1</strain>
    </source>
</reference>
<dbReference type="AlphaFoldDB" id="A0A2A9MBT8"/>
<organism evidence="3 4">
    <name type="scientific">Besnoitia besnoiti</name>
    <name type="common">Apicomplexan protozoan</name>
    <dbReference type="NCBI Taxonomy" id="94643"/>
    <lineage>
        <taxon>Eukaryota</taxon>
        <taxon>Sar</taxon>
        <taxon>Alveolata</taxon>
        <taxon>Apicomplexa</taxon>
        <taxon>Conoidasida</taxon>
        <taxon>Coccidia</taxon>
        <taxon>Eucoccidiorida</taxon>
        <taxon>Eimeriorina</taxon>
        <taxon>Sarcocystidae</taxon>
        <taxon>Besnoitia</taxon>
    </lineage>
</organism>
<dbReference type="EMBL" id="NWUJ01000008">
    <property type="protein sequence ID" value="PFH33781.1"/>
    <property type="molecule type" value="Genomic_DNA"/>
</dbReference>
<proteinExistence type="predicted"/>
<keyword evidence="4" id="KW-1185">Reference proteome</keyword>
<name>A0A2A9MBT8_BESBE</name>
<comment type="caution">
    <text evidence="3">The sequence shown here is derived from an EMBL/GenBank/DDBJ whole genome shotgun (WGS) entry which is preliminary data.</text>
</comment>
<gene>
    <name evidence="3" type="ORF">BESB_079970</name>
</gene>
<keyword evidence="2" id="KW-1133">Transmembrane helix</keyword>
<dbReference type="KEGG" id="bbes:BESB_079970"/>
<feature type="transmembrane region" description="Helical" evidence="2">
    <location>
        <begin position="375"/>
        <end position="400"/>
    </location>
</feature>
<feature type="compositionally biased region" description="Polar residues" evidence="1">
    <location>
        <begin position="610"/>
        <end position="621"/>
    </location>
</feature>
<feature type="region of interest" description="Disordered" evidence="1">
    <location>
        <begin position="607"/>
        <end position="658"/>
    </location>
</feature>
<evidence type="ECO:0000313" key="4">
    <source>
        <dbReference type="Proteomes" id="UP000224006"/>
    </source>
</evidence>
<feature type="compositionally biased region" description="Basic and acidic residues" evidence="1">
    <location>
        <begin position="445"/>
        <end position="472"/>
    </location>
</feature>
<keyword evidence="2" id="KW-0812">Transmembrane</keyword>
<dbReference type="GeneID" id="40312924"/>
<feature type="region of interest" description="Disordered" evidence="1">
    <location>
        <begin position="425"/>
        <end position="472"/>
    </location>
</feature>
<feature type="transmembrane region" description="Helical" evidence="2">
    <location>
        <begin position="342"/>
        <end position="363"/>
    </location>
</feature>
<keyword evidence="2" id="KW-0472">Membrane</keyword>
<evidence type="ECO:0000256" key="1">
    <source>
        <dbReference type="SAM" id="MobiDB-lite"/>
    </source>
</evidence>
<dbReference type="OrthoDB" id="333703at2759"/>
<dbReference type="STRING" id="94643.A0A2A9MBT8"/>
<sequence>MASQPWLSESCFPAFFVRADSLPLFSRCFAEDRDGSNQQLPETPLIRLSVAELLKDSRESLLCDVGVFTGAFNALLGPCGHAPVFVRRAAEAVESEPATLAARLQVPCCETGHEGRRWTGSSGVDGHPRETPVKGQFTQWSRFRFQTPAMLRRRPGRPWSETGVKVSMPAPVRRRRGVALVFRADACIPSSGNSGDAAARRTATAAGEKVMKENAAKALKAFRAVHSEIDRGEKLRSLLGIQKYTEEAKLKQIVTMEPNEDHTEQLTCELKILRYYAHTDRNRTARPRDARLHRQPHCADRHGAHHHPQRCSRGVSSLEISAREYVGHSASEAVKMKRNTPLFATLCGFNFFTATAFFVEMILRVRCGSAAHFKDFVIISDFANAWFGVANLVVVSVSFLQRLDNEVLNSAVALLWATGPRRTDLLPVSSQGRGPPSVGADGPTADERSEATGKRCKAGDMMRKEREGKGEWGAAEKPDTVILEAFSGTEGRLEDEASHFSTFTDFRANEQCFTSAMATARLLRRAAATCCLRAERGVSGLTRLSSRGLSADLCASVVREEHGEYGEEEDDGDPGPDGQLRHEDIGGGGFTQAIGDREEGQAATELVPLPQTTPESRSQFPGSFPLPREETPRRRRKAATSRAWGTGAGKTSHRGPRILCPLRLSTSGEGRGAAADGHLDSPEEADVLLGDRLSTWRVTRAAAKGQFQCTRWAVEFAASEPLGVPTLSEAASKDFLGRNSLDKSDYGWETASGGNEVAGIWRATRMRRRLSRRGLDSLSGVTENRPHLVPNTLDKAFIDSVPDSPFLDMTRSHPPQILGDTHVQVAMRVIS</sequence>
<evidence type="ECO:0000256" key="2">
    <source>
        <dbReference type="SAM" id="Phobius"/>
    </source>
</evidence>
<dbReference type="RefSeq" id="XP_029217790.1">
    <property type="nucleotide sequence ID" value="XM_029366359.1"/>
</dbReference>
<feature type="region of interest" description="Disordered" evidence="1">
    <location>
        <begin position="562"/>
        <end position="593"/>
    </location>
</feature>
<evidence type="ECO:0000313" key="3">
    <source>
        <dbReference type="EMBL" id="PFH33781.1"/>
    </source>
</evidence>
<accession>A0A2A9MBT8</accession>
<protein>
    <submittedName>
        <fullName evidence="3">Uncharacterized protein</fullName>
    </submittedName>
</protein>